<evidence type="ECO:0000313" key="9">
    <source>
        <dbReference type="EMBL" id="MEQ2519569.1"/>
    </source>
</evidence>
<evidence type="ECO:0000256" key="7">
    <source>
        <dbReference type="ARBA" id="ARBA00023136"/>
    </source>
</evidence>
<dbReference type="InterPro" id="IPR002549">
    <property type="entry name" value="AI-2E-like"/>
</dbReference>
<evidence type="ECO:0000256" key="1">
    <source>
        <dbReference type="ARBA" id="ARBA00004651"/>
    </source>
</evidence>
<evidence type="ECO:0000256" key="2">
    <source>
        <dbReference type="ARBA" id="ARBA00009773"/>
    </source>
</evidence>
<feature type="transmembrane region" description="Helical" evidence="8">
    <location>
        <begin position="342"/>
        <end position="363"/>
    </location>
</feature>
<feature type="transmembrane region" description="Helical" evidence="8">
    <location>
        <begin position="82"/>
        <end position="103"/>
    </location>
</feature>
<evidence type="ECO:0000256" key="5">
    <source>
        <dbReference type="ARBA" id="ARBA00022692"/>
    </source>
</evidence>
<accession>A0ABV1GCS6</accession>
<dbReference type="Proteomes" id="UP001477672">
    <property type="component" value="Unassembled WGS sequence"/>
</dbReference>
<evidence type="ECO:0000313" key="10">
    <source>
        <dbReference type="Proteomes" id="UP001477672"/>
    </source>
</evidence>
<protein>
    <submittedName>
        <fullName evidence="9">AI-2E family transporter</fullName>
    </submittedName>
</protein>
<keyword evidence="7 8" id="KW-0472">Membrane</keyword>
<comment type="subcellular location">
    <subcellularLocation>
        <location evidence="1">Cell membrane</location>
        <topology evidence="1">Multi-pass membrane protein</topology>
    </subcellularLocation>
</comment>
<organism evidence="9 10">
    <name type="scientific">Ruthenibacterium intestinale</name>
    <dbReference type="NCBI Taxonomy" id="3133163"/>
    <lineage>
        <taxon>Bacteria</taxon>
        <taxon>Bacillati</taxon>
        <taxon>Bacillota</taxon>
        <taxon>Clostridia</taxon>
        <taxon>Eubacteriales</taxon>
        <taxon>Oscillospiraceae</taxon>
        <taxon>Ruthenibacterium</taxon>
    </lineage>
</organism>
<dbReference type="EMBL" id="JBBMFA010000059">
    <property type="protein sequence ID" value="MEQ2519569.1"/>
    <property type="molecule type" value="Genomic_DNA"/>
</dbReference>
<feature type="transmembrane region" description="Helical" evidence="8">
    <location>
        <begin position="262"/>
        <end position="283"/>
    </location>
</feature>
<dbReference type="RefSeq" id="WP_349215002.1">
    <property type="nucleotide sequence ID" value="NZ_JBBMFA010000059.1"/>
</dbReference>
<reference evidence="9 10" key="1">
    <citation type="submission" date="2024-03" db="EMBL/GenBank/DDBJ databases">
        <title>Human intestinal bacterial collection.</title>
        <authorList>
            <person name="Pauvert C."/>
            <person name="Hitch T.C.A."/>
            <person name="Clavel T."/>
        </authorList>
    </citation>
    <scope>NUCLEOTIDE SEQUENCE [LARGE SCALE GENOMIC DNA]</scope>
    <source>
        <strain evidence="9 10">CLA-JM-H11</strain>
    </source>
</reference>
<evidence type="ECO:0000256" key="8">
    <source>
        <dbReference type="SAM" id="Phobius"/>
    </source>
</evidence>
<feature type="transmembrane region" description="Helical" evidence="8">
    <location>
        <begin position="317"/>
        <end position="336"/>
    </location>
</feature>
<keyword evidence="10" id="KW-1185">Reference proteome</keyword>
<evidence type="ECO:0000256" key="4">
    <source>
        <dbReference type="ARBA" id="ARBA00022475"/>
    </source>
</evidence>
<keyword evidence="6 8" id="KW-1133">Transmembrane helix</keyword>
<evidence type="ECO:0000256" key="3">
    <source>
        <dbReference type="ARBA" id="ARBA00022448"/>
    </source>
</evidence>
<gene>
    <name evidence="9" type="ORF">WMO24_03870</name>
</gene>
<keyword evidence="3" id="KW-0813">Transport</keyword>
<feature type="transmembrane region" description="Helical" evidence="8">
    <location>
        <begin position="289"/>
        <end position="310"/>
    </location>
</feature>
<feature type="transmembrane region" description="Helical" evidence="8">
    <location>
        <begin position="174"/>
        <end position="197"/>
    </location>
</feature>
<dbReference type="PANTHER" id="PTHR21716">
    <property type="entry name" value="TRANSMEMBRANE PROTEIN"/>
    <property type="match status" value="1"/>
</dbReference>
<dbReference type="PANTHER" id="PTHR21716:SF53">
    <property type="entry name" value="PERMEASE PERM-RELATED"/>
    <property type="match status" value="1"/>
</dbReference>
<keyword evidence="5 8" id="KW-0812">Transmembrane</keyword>
<feature type="transmembrane region" description="Helical" evidence="8">
    <location>
        <begin position="41"/>
        <end position="62"/>
    </location>
</feature>
<feature type="transmembrane region" description="Helical" evidence="8">
    <location>
        <begin position="12"/>
        <end position="35"/>
    </location>
</feature>
<comment type="caution">
    <text evidence="9">The sequence shown here is derived from an EMBL/GenBank/DDBJ whole genome shotgun (WGS) entry which is preliminary data.</text>
</comment>
<proteinExistence type="inferred from homology"/>
<comment type="similarity">
    <text evidence="2">Belongs to the autoinducer-2 exporter (AI-2E) (TC 2.A.86) family.</text>
</comment>
<keyword evidence="4" id="KW-1003">Cell membrane</keyword>
<evidence type="ECO:0000256" key="6">
    <source>
        <dbReference type="ARBA" id="ARBA00022989"/>
    </source>
</evidence>
<sequence>MKLDKPTLLRLALVLGGCVVLYWALCNLALLGAALGLLAGVLFPLTLGFCIAFVLNVPMRFLERHLFLRTQKPVLKRLRRPLCILISLVFILAVLTAVFWLVVPELVNALVVLANTVPPFLAKATAWLQDNADRFPQLESWLAGLDIDWAKTGRDIITYLTGQFSSLLGGTVQVISATVGGVTNVVIAFILALYILLGKEKLKAQCTAVCRAFLPERFAKGLLYVTRLSSDTFASFVTGQCIEACILGTLCWLGMTLFRFPYAPMIGALVGFCALIPIVGAVIGTVVGAFMIMMVDPVQAILFVIFLLTLQQIEGNLIYPRVVGSSVGLPAIWVLASVTVGGSLWGIGGMLFAVPVCSILYTLMRRVTQYRLAEKEAKKHAAS</sequence>
<dbReference type="Pfam" id="PF01594">
    <property type="entry name" value="AI-2E_transport"/>
    <property type="match status" value="1"/>
</dbReference>
<name>A0ABV1GCS6_9FIRM</name>